<keyword evidence="2" id="KW-0812">Transmembrane</keyword>
<feature type="region of interest" description="Disordered" evidence="1">
    <location>
        <begin position="1"/>
        <end position="37"/>
    </location>
</feature>
<gene>
    <name evidence="4" type="ORF">ECRASSUSDP1_LOCUS14242</name>
</gene>
<feature type="transmembrane region" description="Helical" evidence="2">
    <location>
        <begin position="255"/>
        <end position="275"/>
    </location>
</feature>
<feature type="transmembrane region" description="Helical" evidence="2">
    <location>
        <begin position="157"/>
        <end position="177"/>
    </location>
</feature>
<keyword evidence="2" id="KW-1133">Transmembrane helix</keyword>
<feature type="transmembrane region" description="Helical" evidence="2">
    <location>
        <begin position="76"/>
        <end position="95"/>
    </location>
</feature>
<name>A0AAD2CVV2_EUPCR</name>
<feature type="transmembrane region" description="Helical" evidence="2">
    <location>
        <begin position="224"/>
        <end position="243"/>
    </location>
</feature>
<feature type="transmembrane region" description="Helical" evidence="2">
    <location>
        <begin position="287"/>
        <end position="308"/>
    </location>
</feature>
<keyword evidence="2" id="KW-0472">Membrane</keyword>
<evidence type="ECO:0000256" key="2">
    <source>
        <dbReference type="SAM" id="Phobius"/>
    </source>
</evidence>
<comment type="caution">
    <text evidence="4">The sequence shown here is derived from an EMBL/GenBank/DDBJ whole genome shotgun (WGS) entry which is preliminary data.</text>
</comment>
<dbReference type="InterPro" id="IPR000620">
    <property type="entry name" value="EamA_dom"/>
</dbReference>
<feature type="transmembrane region" description="Helical" evidence="2">
    <location>
        <begin position="45"/>
        <end position="64"/>
    </location>
</feature>
<keyword evidence="5" id="KW-1185">Reference proteome</keyword>
<feature type="transmembrane region" description="Helical" evidence="2">
    <location>
        <begin position="124"/>
        <end position="145"/>
    </location>
</feature>
<feature type="transmembrane region" description="Helical" evidence="2">
    <location>
        <begin position="184"/>
        <end position="204"/>
    </location>
</feature>
<feature type="domain" description="EamA" evidence="3">
    <location>
        <begin position="226"/>
        <end position="358"/>
    </location>
</feature>
<protein>
    <recommendedName>
        <fullName evidence="3">EamA domain-containing protein</fullName>
    </recommendedName>
</protein>
<dbReference type="SUPFAM" id="SSF103481">
    <property type="entry name" value="Multidrug resistance efflux transporter EmrE"/>
    <property type="match status" value="2"/>
</dbReference>
<feature type="transmembrane region" description="Helical" evidence="2">
    <location>
        <begin position="320"/>
        <end position="339"/>
    </location>
</feature>
<evidence type="ECO:0000313" key="4">
    <source>
        <dbReference type="EMBL" id="CAI2372905.1"/>
    </source>
</evidence>
<sequence>MEETKGSGVDNKDLKKPLLGDSEMNLPDQRIEKVEDKNTPKDSSWLIAGIGAGLFAGFGNLAVAKTSHFGFYTRELILLGGLVQAFLFWIGRFIYIKCKTGKFWNWENSGFRDPQTDKFRWQSVFAICMDATIKILAGWGVIISFKYALYAQVNQGAITTIYNLSGIYVAMISWFVFNEKLNRFHLIGMFLLIGCAVTIVLSRSSGGEGKVEVYDSEVDKMNPLIPVLMAAGISLVYACRSIYVKLFVKNLNFNSFDFMTYSYLLSGIIFVPHVISSMQEYEFILEVVVLGIISGILNALSSFFLYYATSTGVTGPAYSLRSIEPIIQAVFGSLLFEIYLNGTQIFAICLGILGSLTLTLGPMIFKTKDKKKA</sequence>
<dbReference type="Pfam" id="PF00892">
    <property type="entry name" value="EamA"/>
    <property type="match status" value="1"/>
</dbReference>
<dbReference type="Proteomes" id="UP001295684">
    <property type="component" value="Unassembled WGS sequence"/>
</dbReference>
<proteinExistence type="predicted"/>
<dbReference type="InterPro" id="IPR037185">
    <property type="entry name" value="EmrE-like"/>
</dbReference>
<evidence type="ECO:0000259" key="3">
    <source>
        <dbReference type="Pfam" id="PF00892"/>
    </source>
</evidence>
<dbReference type="EMBL" id="CAMPGE010014221">
    <property type="protein sequence ID" value="CAI2372905.1"/>
    <property type="molecule type" value="Genomic_DNA"/>
</dbReference>
<evidence type="ECO:0000313" key="5">
    <source>
        <dbReference type="Proteomes" id="UP001295684"/>
    </source>
</evidence>
<evidence type="ECO:0000256" key="1">
    <source>
        <dbReference type="SAM" id="MobiDB-lite"/>
    </source>
</evidence>
<accession>A0AAD2CVV2</accession>
<dbReference type="GO" id="GO:0016020">
    <property type="term" value="C:membrane"/>
    <property type="evidence" value="ECO:0007669"/>
    <property type="project" value="InterPro"/>
</dbReference>
<dbReference type="AlphaFoldDB" id="A0AAD2CVV2"/>
<reference evidence="4" key="1">
    <citation type="submission" date="2023-07" db="EMBL/GenBank/DDBJ databases">
        <authorList>
            <consortium name="AG Swart"/>
            <person name="Singh M."/>
            <person name="Singh A."/>
            <person name="Seah K."/>
            <person name="Emmerich C."/>
        </authorList>
    </citation>
    <scope>NUCLEOTIDE SEQUENCE</scope>
    <source>
        <strain evidence="4">DP1</strain>
    </source>
</reference>
<feature type="transmembrane region" description="Helical" evidence="2">
    <location>
        <begin position="345"/>
        <end position="365"/>
    </location>
</feature>
<organism evidence="4 5">
    <name type="scientific">Euplotes crassus</name>
    <dbReference type="NCBI Taxonomy" id="5936"/>
    <lineage>
        <taxon>Eukaryota</taxon>
        <taxon>Sar</taxon>
        <taxon>Alveolata</taxon>
        <taxon>Ciliophora</taxon>
        <taxon>Intramacronucleata</taxon>
        <taxon>Spirotrichea</taxon>
        <taxon>Hypotrichia</taxon>
        <taxon>Euplotida</taxon>
        <taxon>Euplotidae</taxon>
        <taxon>Moneuplotes</taxon>
    </lineage>
</organism>